<accession>M2YGE3</accession>
<feature type="binding site" evidence="4">
    <location>
        <position position="244"/>
    </location>
    <ligand>
        <name>S-adenosyl-L-methionine</name>
        <dbReference type="ChEBI" id="CHEBI:59789"/>
    </ligand>
</feature>
<dbReference type="Gene3D" id="2.40.50.1070">
    <property type="match status" value="1"/>
</dbReference>
<dbReference type="PANTHER" id="PTHR11061:SF30">
    <property type="entry name" value="TRNA (URACIL(54)-C(5))-METHYLTRANSFERASE"/>
    <property type="match status" value="1"/>
</dbReference>
<evidence type="ECO:0000313" key="7">
    <source>
        <dbReference type="Proteomes" id="UP000009877"/>
    </source>
</evidence>
<comment type="similarity">
    <text evidence="4">Belongs to the class I-like SAM-binding methyltransferase superfamily. RNA M5U methyltransferase family.</text>
</comment>
<dbReference type="PROSITE" id="PS51687">
    <property type="entry name" value="SAM_MT_RNA_M5U"/>
    <property type="match status" value="1"/>
</dbReference>
<dbReference type="SUPFAM" id="SSF53335">
    <property type="entry name" value="S-adenosyl-L-methionine-dependent methyltransferases"/>
    <property type="match status" value="1"/>
</dbReference>
<comment type="caution">
    <text evidence="6">The sequence shown here is derived from an EMBL/GenBank/DDBJ whole genome shotgun (WGS) entry which is preliminary data.</text>
</comment>
<feature type="binding site" evidence="4">
    <location>
        <position position="215"/>
    </location>
    <ligand>
        <name>S-adenosyl-L-methionine</name>
        <dbReference type="ChEBI" id="CHEBI:59789"/>
    </ligand>
</feature>
<dbReference type="STRING" id="71999.KPaMU14_01060"/>
<proteinExistence type="inferred from homology"/>
<evidence type="ECO:0000256" key="4">
    <source>
        <dbReference type="PROSITE-ProRule" id="PRU01024"/>
    </source>
</evidence>
<dbReference type="PROSITE" id="PS01230">
    <property type="entry name" value="TRMA_1"/>
    <property type="match status" value="1"/>
</dbReference>
<dbReference type="GO" id="GO:0070475">
    <property type="term" value="P:rRNA base methylation"/>
    <property type="evidence" value="ECO:0007669"/>
    <property type="project" value="TreeGrafter"/>
</dbReference>
<evidence type="ECO:0000256" key="2">
    <source>
        <dbReference type="ARBA" id="ARBA00022679"/>
    </source>
</evidence>
<dbReference type="Gene3D" id="3.40.50.150">
    <property type="entry name" value="Vaccinia Virus protein VP39"/>
    <property type="match status" value="1"/>
</dbReference>
<keyword evidence="1 4" id="KW-0489">Methyltransferase</keyword>
<dbReference type="GO" id="GO:0070041">
    <property type="term" value="F:rRNA (uridine-C5-)-methyltransferase activity"/>
    <property type="evidence" value="ECO:0007669"/>
    <property type="project" value="TreeGrafter"/>
</dbReference>
<gene>
    <name evidence="6" type="ORF">C884_01645</name>
</gene>
<organism evidence="6 7">
    <name type="scientific">Kocuria palustris PEL</name>
    <dbReference type="NCBI Taxonomy" id="1236550"/>
    <lineage>
        <taxon>Bacteria</taxon>
        <taxon>Bacillati</taxon>
        <taxon>Actinomycetota</taxon>
        <taxon>Actinomycetes</taxon>
        <taxon>Micrococcales</taxon>
        <taxon>Micrococcaceae</taxon>
        <taxon>Kocuria</taxon>
    </lineage>
</organism>
<dbReference type="RefSeq" id="WP_006213719.1">
    <property type="nucleotide sequence ID" value="NZ_ANHZ02000003.1"/>
</dbReference>
<feature type="active site" evidence="5">
    <location>
        <position position="342"/>
    </location>
</feature>
<dbReference type="Proteomes" id="UP000009877">
    <property type="component" value="Unassembled WGS sequence"/>
</dbReference>
<feature type="active site" description="Nucleophile" evidence="4">
    <location>
        <position position="342"/>
    </location>
</feature>
<dbReference type="NCBIfam" id="NF002909">
    <property type="entry name" value="PRK03522.2-1"/>
    <property type="match status" value="1"/>
</dbReference>
<feature type="binding site" evidence="4">
    <location>
        <position position="265"/>
    </location>
    <ligand>
        <name>S-adenosyl-L-methionine</name>
        <dbReference type="ChEBI" id="CHEBI:59789"/>
    </ligand>
</feature>
<keyword evidence="7" id="KW-1185">Reference proteome</keyword>
<dbReference type="CDD" id="cd02440">
    <property type="entry name" value="AdoMet_MTases"/>
    <property type="match status" value="1"/>
</dbReference>
<dbReference type="AlphaFoldDB" id="M2YGE3"/>
<name>M2YGE3_9MICC</name>
<dbReference type="PANTHER" id="PTHR11061">
    <property type="entry name" value="RNA M5U METHYLTRANSFERASE"/>
    <property type="match status" value="1"/>
</dbReference>
<dbReference type="InterPro" id="IPR029063">
    <property type="entry name" value="SAM-dependent_MTases_sf"/>
</dbReference>
<evidence type="ECO:0000256" key="1">
    <source>
        <dbReference type="ARBA" id="ARBA00022603"/>
    </source>
</evidence>
<evidence type="ECO:0000256" key="5">
    <source>
        <dbReference type="PROSITE-ProRule" id="PRU10015"/>
    </source>
</evidence>
<dbReference type="InterPro" id="IPR030390">
    <property type="entry name" value="MeTrfase_TrmA_AS"/>
</dbReference>
<keyword evidence="3 4" id="KW-0949">S-adenosyl-L-methionine</keyword>
<keyword evidence="2 4" id="KW-0808">Transferase</keyword>
<feature type="binding site" evidence="4">
    <location>
        <position position="315"/>
    </location>
    <ligand>
        <name>S-adenosyl-L-methionine</name>
        <dbReference type="ChEBI" id="CHEBI:59789"/>
    </ligand>
</feature>
<protein>
    <submittedName>
        <fullName evidence="6">23S rRNA (Uracil-5-)-methyltransferase rumB</fullName>
    </submittedName>
</protein>
<sequence length="383" mass="41521">MRCDYHDRGLCDSCTLIDQPYAQQLTAKQDGVRALLDGGGADTSGLTWLEPVASAESGFRNKAKMVVAGTVRHPTLGILDPRGRGIDLRECPLYPEPIGRALPIVAAFCTQLRLLPYDVPKGRGELKHVLVTVSPDGELMLRFVLRSAKLLGRIREHLGLLLEALPGLRVVTANLQPEHQAVLEGPVEHVLTDGDSLSMPINGIPLRLRPRSFFQTNTEVAAALYRQAVQWTRELEPAEVVDLYCGVGGFALHLAAPGRRVRGVEISAEAVEAARQAAAEMGLPSSGPGAVTFTAGDATAVERSLEGEVPLVVVNPPRRGLGVELAQRLEESQVRSLIYSSCNARTLARDLAAMPSWRPVQARLLDMFPHTGHSETAVLLQRR</sequence>
<dbReference type="EMBL" id="ANHZ02000003">
    <property type="protein sequence ID" value="EME37594.1"/>
    <property type="molecule type" value="Genomic_DNA"/>
</dbReference>
<evidence type="ECO:0000256" key="3">
    <source>
        <dbReference type="ARBA" id="ARBA00022691"/>
    </source>
</evidence>
<dbReference type="InterPro" id="IPR010280">
    <property type="entry name" value="U5_MeTrfase_fam"/>
</dbReference>
<reference evidence="6 7" key="1">
    <citation type="journal article" date="2014" name="Genome Announc.">
        <title>Draft Genome Sequence of Kocuria palustris PEL.</title>
        <authorList>
            <person name="Sharma G."/>
            <person name="Khatri I."/>
            <person name="Subramanian S."/>
        </authorList>
    </citation>
    <scope>NUCLEOTIDE SEQUENCE [LARGE SCALE GENOMIC DNA]</scope>
    <source>
        <strain evidence="6 7">PEL</strain>
    </source>
</reference>
<evidence type="ECO:0000313" key="6">
    <source>
        <dbReference type="EMBL" id="EME37594.1"/>
    </source>
</evidence>
<dbReference type="Pfam" id="PF05958">
    <property type="entry name" value="tRNA_U5-meth_tr"/>
    <property type="match status" value="2"/>
</dbReference>